<feature type="domain" description="DUF7695" evidence="1">
    <location>
        <begin position="3"/>
        <end position="58"/>
    </location>
</feature>
<protein>
    <recommendedName>
        <fullName evidence="1">DUF7695 domain-containing protein</fullName>
    </recommendedName>
</protein>
<reference evidence="2 3" key="1">
    <citation type="submission" date="2016-10" db="EMBL/GenBank/DDBJ databases">
        <authorList>
            <person name="de Groot N.N."/>
        </authorList>
    </citation>
    <scope>NUCLEOTIDE SEQUENCE [LARGE SCALE GENOMIC DNA]</scope>
    <source>
        <strain evidence="2 3">CGMCC 1.10434</strain>
    </source>
</reference>
<organism evidence="2 3">
    <name type="scientific">Amphibacillus marinus</name>
    <dbReference type="NCBI Taxonomy" id="872970"/>
    <lineage>
        <taxon>Bacteria</taxon>
        <taxon>Bacillati</taxon>
        <taxon>Bacillota</taxon>
        <taxon>Bacilli</taxon>
        <taxon>Bacillales</taxon>
        <taxon>Bacillaceae</taxon>
        <taxon>Amphibacillus</taxon>
    </lineage>
</organism>
<dbReference type="RefSeq" id="WP_091500222.1">
    <property type="nucleotide sequence ID" value="NZ_FODJ01000016.1"/>
</dbReference>
<dbReference type="EMBL" id="FODJ01000016">
    <property type="protein sequence ID" value="SEO90431.1"/>
    <property type="molecule type" value="Genomic_DNA"/>
</dbReference>
<dbReference type="InterPro" id="IPR056112">
    <property type="entry name" value="DUF7695"/>
</dbReference>
<name>A0A1H8THZ9_9BACI</name>
<evidence type="ECO:0000313" key="2">
    <source>
        <dbReference type="EMBL" id="SEO90431.1"/>
    </source>
</evidence>
<dbReference type="OrthoDB" id="2628539at2"/>
<gene>
    <name evidence="2" type="ORF">SAMN04488134_11651</name>
</gene>
<dbReference type="Pfam" id="PF24749">
    <property type="entry name" value="DUF7695"/>
    <property type="match status" value="1"/>
</dbReference>
<evidence type="ECO:0000259" key="1">
    <source>
        <dbReference type="Pfam" id="PF24749"/>
    </source>
</evidence>
<dbReference type="STRING" id="872970.SAMN04488134_11651"/>
<keyword evidence="3" id="KW-1185">Reference proteome</keyword>
<proteinExistence type="predicted"/>
<evidence type="ECO:0000313" key="3">
    <source>
        <dbReference type="Proteomes" id="UP000199300"/>
    </source>
</evidence>
<dbReference type="Proteomes" id="UP000199300">
    <property type="component" value="Unassembled WGS sequence"/>
</dbReference>
<sequence length="65" mass="7430">MKRVVKNIVTCKKCKDTIESKHRHDFQRCKCGAITTDGGTDYQKVSWPSGGAEEDYIDFNNSIYL</sequence>
<accession>A0A1H8THZ9</accession>
<dbReference type="AlphaFoldDB" id="A0A1H8THZ9"/>